<dbReference type="PANTHER" id="PTHR43649">
    <property type="entry name" value="ARABINOSE-BINDING PROTEIN-RELATED"/>
    <property type="match status" value="1"/>
</dbReference>
<dbReference type="RefSeq" id="WP_076109460.1">
    <property type="nucleotide sequence ID" value="NZ_MPTB01000004.1"/>
</dbReference>
<feature type="region of interest" description="Disordered" evidence="1">
    <location>
        <begin position="30"/>
        <end position="53"/>
    </location>
</feature>
<gene>
    <name evidence="2" type="ORF">BSK56_04135</name>
</gene>
<comment type="caution">
    <text evidence="2">The sequence shown here is derived from an EMBL/GenBank/DDBJ whole genome shotgun (WGS) entry which is preliminary data.</text>
</comment>
<evidence type="ECO:0000313" key="3">
    <source>
        <dbReference type="Proteomes" id="UP000187412"/>
    </source>
</evidence>
<organism evidence="2 3">
    <name type="scientific">Paenibacillus borealis</name>
    <dbReference type="NCBI Taxonomy" id="160799"/>
    <lineage>
        <taxon>Bacteria</taxon>
        <taxon>Bacillati</taxon>
        <taxon>Bacillota</taxon>
        <taxon>Bacilli</taxon>
        <taxon>Bacillales</taxon>
        <taxon>Paenibacillaceae</taxon>
        <taxon>Paenibacillus</taxon>
    </lineage>
</organism>
<keyword evidence="3" id="KW-1185">Reference proteome</keyword>
<dbReference type="InterPro" id="IPR050490">
    <property type="entry name" value="Bact_solute-bd_prot1"/>
</dbReference>
<dbReference type="PANTHER" id="PTHR43649:SF12">
    <property type="entry name" value="DIACETYLCHITOBIOSE BINDING PROTEIN DASA"/>
    <property type="match status" value="1"/>
</dbReference>
<sequence>MADGFKKWMKGLMVGALGAGLLAGCSGGNGGEADGKQAKEESGEKRGNISSTIYDRGAVPSGMGTIEDNMWSKWINENGPANVKFTAVPRWESQSKLNVLLASGSAPDLIFEFGTSIRNTLFDQKQLLPLDDLIENTSVEYKALLVKYPELRKAGTKTDGKLYEVGRINEVYPLMSFFIREDWLNKLGLQPPATEEEMIEVAKAFTDQDPDGNGKKDTYGIGGLQFGDTAGLFRYMFNANWVNVDKNNDIVVGLNNMKESTAFKRSLYEAGVVDKDFLTDKDGSKTKQDFLNGKIGMYAFMTGDYTGFAAKELDTLTQNVPGAKLKVIPLPTTSVGQYTMVWNNPVQMTAVVNARAKDPEAVMKYIDFMTKTETGRTFKNGFEGTHYKVEADGRMVITDQEKYKNEVSWASDYAMLYSRLEEGKAGYTESLFNEDIPVQQEGLRLFREARDVYMNHLQVGEGLTHSEHMPQLPKGLQVKFNNVTTEVNDIFTRSIISGSKYTVEQAAADAQKKWENGGGKEIEDWYKEWWGKEKDNVLVWSDFYKIYEQQQADYKK</sequence>
<dbReference type="EMBL" id="MPTB01000004">
    <property type="protein sequence ID" value="OMD51821.1"/>
    <property type="molecule type" value="Genomic_DNA"/>
</dbReference>
<evidence type="ECO:0008006" key="4">
    <source>
        <dbReference type="Google" id="ProtNLM"/>
    </source>
</evidence>
<dbReference type="Gene3D" id="3.40.190.10">
    <property type="entry name" value="Periplasmic binding protein-like II"/>
    <property type="match status" value="2"/>
</dbReference>
<reference evidence="2 3" key="1">
    <citation type="submission" date="2016-10" db="EMBL/GenBank/DDBJ databases">
        <title>Paenibacillus species isolates.</title>
        <authorList>
            <person name="Beno S.M."/>
        </authorList>
    </citation>
    <scope>NUCLEOTIDE SEQUENCE [LARGE SCALE GENOMIC DNA]</scope>
    <source>
        <strain evidence="2 3">FSL H7-0744</strain>
    </source>
</reference>
<name>A0ABX3HND2_PAEBO</name>
<protein>
    <recommendedName>
        <fullName evidence="4">ABC transporter substrate-binding protein</fullName>
    </recommendedName>
</protein>
<feature type="compositionally biased region" description="Basic and acidic residues" evidence="1">
    <location>
        <begin position="33"/>
        <end position="47"/>
    </location>
</feature>
<dbReference type="PROSITE" id="PS51257">
    <property type="entry name" value="PROKAR_LIPOPROTEIN"/>
    <property type="match status" value="1"/>
</dbReference>
<dbReference type="Proteomes" id="UP000187412">
    <property type="component" value="Unassembled WGS sequence"/>
</dbReference>
<accession>A0ABX3HND2</accession>
<evidence type="ECO:0000313" key="2">
    <source>
        <dbReference type="EMBL" id="OMD51821.1"/>
    </source>
</evidence>
<evidence type="ECO:0000256" key="1">
    <source>
        <dbReference type="SAM" id="MobiDB-lite"/>
    </source>
</evidence>
<proteinExistence type="predicted"/>
<dbReference type="SUPFAM" id="SSF53850">
    <property type="entry name" value="Periplasmic binding protein-like II"/>
    <property type="match status" value="1"/>
</dbReference>